<comment type="function">
    <text evidence="9">Chemotactic factor that mediates inflammatory response by attracting neutrophils, basophils, and T-cells to clear pathogens and protect the host from infection. Also plays an important role in neutrophil activation. Released in response to an inflammatory stimulus, exerts its effect by binding to the G-protein-coupled receptors CXCR1 and CXCR2, primarily found in neutrophils, monocytes and endothelial cells. G-protein heterotrimer (alpha, beta, gamma subunits) constitutively binds to CXCR1/CXCR2 receptor and activation by IL8 leads to beta and gamma subunits release from Galpha (GNAI2 in neutrophils) and activation of several downstream signaling pathways including PI3K and MAPK pathways.</text>
</comment>
<dbReference type="InterPro" id="IPR001089">
    <property type="entry name" value="Chemokine_CXC"/>
</dbReference>
<name>S7PWY4_MYOBR</name>
<dbReference type="GO" id="GO:0006954">
    <property type="term" value="P:inflammatory response"/>
    <property type="evidence" value="ECO:0007669"/>
    <property type="project" value="UniProtKB-KW"/>
</dbReference>
<dbReference type="SUPFAM" id="SSF54117">
    <property type="entry name" value="Interleukin 8-like chemokines"/>
    <property type="match status" value="1"/>
</dbReference>
<evidence type="ECO:0000256" key="9">
    <source>
        <dbReference type="ARBA" id="ARBA00034094"/>
    </source>
</evidence>
<dbReference type="PRINTS" id="PR00437">
    <property type="entry name" value="SMALLCYTKCXC"/>
</dbReference>
<evidence type="ECO:0000256" key="4">
    <source>
        <dbReference type="ARBA" id="ARBA00022514"/>
    </source>
</evidence>
<keyword evidence="13" id="KW-1185">Reference proteome</keyword>
<sequence length="123" mass="13678">MTSKLAVALLAAFVLSAALCEASVLPIIETELRCQCIGLHSTPFHPKLIRELRVIESGPHCANSEIIVKLKNETLLCLDPEEHWVQKVVQIFLEELNALKIYDTSSLTSNEGGVLPRKMSRRV</sequence>
<feature type="domain" description="Chemokine interleukin-8-like" evidence="11">
    <location>
        <begin position="31"/>
        <end position="92"/>
    </location>
</feature>
<dbReference type="InterPro" id="IPR039809">
    <property type="entry name" value="Chemokine_b/g/d"/>
</dbReference>
<dbReference type="SMART" id="SM00199">
    <property type="entry name" value="SCY"/>
    <property type="match status" value="1"/>
</dbReference>
<keyword evidence="5 10" id="KW-0964">Secreted</keyword>
<feature type="signal peptide" evidence="10">
    <location>
        <begin position="1"/>
        <end position="22"/>
    </location>
</feature>
<proteinExistence type="inferred from homology"/>
<dbReference type="Gene3D" id="2.40.50.40">
    <property type="match status" value="1"/>
</dbReference>
<keyword evidence="6 10" id="KW-0732">Signal</keyword>
<accession>S7PWY4</accession>
<comment type="subcellular location">
    <subcellularLocation>
        <location evidence="1 10">Secreted</location>
    </subcellularLocation>
</comment>
<organism evidence="12 13">
    <name type="scientific">Myotis brandtii</name>
    <name type="common">Brandt's bat</name>
    <dbReference type="NCBI Taxonomy" id="109478"/>
    <lineage>
        <taxon>Eukaryota</taxon>
        <taxon>Metazoa</taxon>
        <taxon>Chordata</taxon>
        <taxon>Craniata</taxon>
        <taxon>Vertebrata</taxon>
        <taxon>Euteleostomi</taxon>
        <taxon>Mammalia</taxon>
        <taxon>Eutheria</taxon>
        <taxon>Laurasiatheria</taxon>
        <taxon>Chiroptera</taxon>
        <taxon>Yangochiroptera</taxon>
        <taxon>Vespertilionidae</taxon>
        <taxon>Myotis</taxon>
    </lineage>
</organism>
<dbReference type="PROSITE" id="PS00471">
    <property type="entry name" value="SMALL_CYTOKINES_CXC"/>
    <property type="match status" value="1"/>
</dbReference>
<evidence type="ECO:0000313" key="12">
    <source>
        <dbReference type="EMBL" id="EPQ13057.1"/>
    </source>
</evidence>
<dbReference type="GO" id="GO:0006955">
    <property type="term" value="P:immune response"/>
    <property type="evidence" value="ECO:0007669"/>
    <property type="project" value="InterPro"/>
</dbReference>
<gene>
    <name evidence="12" type="ORF">D623_10008565</name>
</gene>
<keyword evidence="7" id="KW-1015">Disulfide bond</keyword>
<evidence type="ECO:0000256" key="7">
    <source>
        <dbReference type="ARBA" id="ARBA00023157"/>
    </source>
</evidence>
<dbReference type="PANTHER" id="PTHR12015">
    <property type="entry name" value="SMALL INDUCIBLE CYTOKINE A"/>
    <property type="match status" value="1"/>
</dbReference>
<keyword evidence="4 10" id="KW-0202">Cytokine</keyword>
<keyword evidence="3 10" id="KW-0145">Chemotaxis</keyword>
<protein>
    <recommendedName>
        <fullName evidence="10">C-X-C motif chemokine</fullName>
    </recommendedName>
</protein>
<dbReference type="InterPro" id="IPR018048">
    <property type="entry name" value="Chemokine_CXC_CS"/>
</dbReference>
<dbReference type="PANTHER" id="PTHR12015:SF200">
    <property type="entry name" value="INTERLEUKIN-8"/>
    <property type="match status" value="1"/>
</dbReference>
<evidence type="ECO:0000256" key="10">
    <source>
        <dbReference type="RuleBase" id="RU361149"/>
    </source>
</evidence>
<dbReference type="EMBL" id="KE163669">
    <property type="protein sequence ID" value="EPQ13057.1"/>
    <property type="molecule type" value="Genomic_DNA"/>
</dbReference>
<keyword evidence="8" id="KW-0395">Inflammatory response</keyword>
<dbReference type="InterPro" id="IPR036048">
    <property type="entry name" value="Interleukin_8-like_sf"/>
</dbReference>
<dbReference type="eggNOG" id="ENOG502S7MM">
    <property type="taxonomic scope" value="Eukaryota"/>
</dbReference>
<reference evidence="12 13" key="1">
    <citation type="journal article" date="2013" name="Nat. Commun.">
        <title>Genome analysis reveals insights into physiology and longevity of the Brandt's bat Myotis brandtii.</title>
        <authorList>
            <person name="Seim I."/>
            <person name="Fang X."/>
            <person name="Xiong Z."/>
            <person name="Lobanov A.V."/>
            <person name="Huang Z."/>
            <person name="Ma S."/>
            <person name="Feng Y."/>
            <person name="Turanov A.A."/>
            <person name="Zhu Y."/>
            <person name="Lenz T.L."/>
            <person name="Gerashchenko M.V."/>
            <person name="Fan D."/>
            <person name="Hee Yim S."/>
            <person name="Yao X."/>
            <person name="Jordan D."/>
            <person name="Xiong Y."/>
            <person name="Ma Y."/>
            <person name="Lyapunov A.N."/>
            <person name="Chen G."/>
            <person name="Kulakova O.I."/>
            <person name="Sun Y."/>
            <person name="Lee S.G."/>
            <person name="Bronson R.T."/>
            <person name="Moskalev A.A."/>
            <person name="Sunyaev S.R."/>
            <person name="Zhang G."/>
            <person name="Krogh A."/>
            <person name="Wang J."/>
            <person name="Gladyshev V.N."/>
        </authorList>
    </citation>
    <scope>NUCLEOTIDE SEQUENCE [LARGE SCALE GENOMIC DNA]</scope>
</reference>
<dbReference type="InterPro" id="IPR033899">
    <property type="entry name" value="CXC_Chemokine_domain"/>
</dbReference>
<evidence type="ECO:0000256" key="6">
    <source>
        <dbReference type="ARBA" id="ARBA00022729"/>
    </source>
</evidence>
<evidence type="ECO:0000259" key="11">
    <source>
        <dbReference type="SMART" id="SM00199"/>
    </source>
</evidence>
<evidence type="ECO:0000256" key="5">
    <source>
        <dbReference type="ARBA" id="ARBA00022525"/>
    </source>
</evidence>
<evidence type="ECO:0000256" key="3">
    <source>
        <dbReference type="ARBA" id="ARBA00022500"/>
    </source>
</evidence>
<evidence type="ECO:0000313" key="13">
    <source>
        <dbReference type="Proteomes" id="UP000052978"/>
    </source>
</evidence>
<dbReference type="GO" id="GO:0030593">
    <property type="term" value="P:neutrophil chemotaxis"/>
    <property type="evidence" value="ECO:0007669"/>
    <property type="project" value="UniProtKB-ARBA"/>
</dbReference>
<evidence type="ECO:0000256" key="8">
    <source>
        <dbReference type="ARBA" id="ARBA00023198"/>
    </source>
</evidence>
<dbReference type="Pfam" id="PF00048">
    <property type="entry name" value="IL8"/>
    <property type="match status" value="1"/>
</dbReference>
<dbReference type="GO" id="GO:0005615">
    <property type="term" value="C:extracellular space"/>
    <property type="evidence" value="ECO:0007669"/>
    <property type="project" value="UniProtKB-UniRule"/>
</dbReference>
<dbReference type="GO" id="GO:0008009">
    <property type="term" value="F:chemokine activity"/>
    <property type="evidence" value="ECO:0007669"/>
    <property type="project" value="InterPro"/>
</dbReference>
<dbReference type="InterPro" id="IPR001811">
    <property type="entry name" value="Chemokine_IL8-like_dom"/>
</dbReference>
<dbReference type="Proteomes" id="UP000052978">
    <property type="component" value="Unassembled WGS sequence"/>
</dbReference>
<evidence type="ECO:0000256" key="1">
    <source>
        <dbReference type="ARBA" id="ARBA00004613"/>
    </source>
</evidence>
<dbReference type="AlphaFoldDB" id="S7PWY4"/>
<comment type="similarity">
    <text evidence="2 10">Belongs to the intercrine alpha (chemokine CxC) family.</text>
</comment>
<dbReference type="CDD" id="cd00273">
    <property type="entry name" value="Chemokine_CXC"/>
    <property type="match status" value="1"/>
</dbReference>
<feature type="chain" id="PRO_5005146589" description="C-X-C motif chemokine" evidence="10">
    <location>
        <begin position="23"/>
        <end position="123"/>
    </location>
</feature>
<dbReference type="FunFam" id="2.40.50.40:FF:000004">
    <property type="entry name" value="C-X-C motif chemokine"/>
    <property type="match status" value="1"/>
</dbReference>
<evidence type="ECO:0000256" key="2">
    <source>
        <dbReference type="ARBA" id="ARBA00010665"/>
    </source>
</evidence>
<dbReference type="PRINTS" id="PR00436">
    <property type="entry name" value="INTERLEUKIN8"/>
</dbReference>
<dbReference type="GO" id="GO:0042119">
    <property type="term" value="P:neutrophil activation"/>
    <property type="evidence" value="ECO:0007669"/>
    <property type="project" value="UniProtKB-ARBA"/>
</dbReference>